<comment type="similarity">
    <text evidence="1">Belongs to the SMP-30/CGR1 family.</text>
</comment>
<comment type="cofactor">
    <cofactor evidence="3">
        <name>Zn(2+)</name>
        <dbReference type="ChEBI" id="CHEBI:29105"/>
    </cofactor>
    <text evidence="3">Binds 1 divalent metal cation per subunit.</text>
</comment>
<dbReference type="GO" id="GO:0004341">
    <property type="term" value="F:gluconolactonase activity"/>
    <property type="evidence" value="ECO:0007669"/>
    <property type="project" value="TreeGrafter"/>
</dbReference>
<feature type="binding site" evidence="3">
    <location>
        <position position="199"/>
    </location>
    <ligand>
        <name>a divalent metal cation</name>
        <dbReference type="ChEBI" id="CHEBI:60240"/>
    </ligand>
</feature>
<feature type="binding site" evidence="3">
    <location>
        <position position="103"/>
    </location>
    <ligand>
        <name>substrate</name>
    </ligand>
</feature>
<dbReference type="EMBL" id="WWCU01000036">
    <property type="protein sequence ID" value="MYN10324.1"/>
    <property type="molecule type" value="Genomic_DNA"/>
</dbReference>
<evidence type="ECO:0000256" key="3">
    <source>
        <dbReference type="PIRSR" id="PIRSR605511-2"/>
    </source>
</evidence>
<dbReference type="InterPro" id="IPR013658">
    <property type="entry name" value="SGL"/>
</dbReference>
<dbReference type="RefSeq" id="WP_161074619.1">
    <property type="nucleotide sequence ID" value="NZ_WWCU01000036.1"/>
</dbReference>
<feature type="domain" description="SMP-30/Gluconolactonase/LRE-like region" evidence="4">
    <location>
        <begin position="18"/>
        <end position="257"/>
    </location>
</feature>
<sequence>MSISAQGPQCIWELGAKLGEGPFWHAAEAALYLVDIKGRRLHRCAEDGSARQSWDMPAEIGFALPMEGGGLVCGLPGKLLRFSPETGAFTPLLELEADIPGNRLNDGYVDSQGALWFGSMDNGESAPTGALYRLSPDGALQQKGSGIVITNGPCHSPDGRTFYHTDTLGKVVYAYDAAPDGTLSNKREFVRTTEPGHPDGSVVDSEGCVWVAMFGGARVDRYSPEGKVVATVAFPCPNITKVAFGGADLRTVFASTAWKGMTDEARAAHPQAGGVFSFRVETPGQQQHKYKGSL</sequence>
<feature type="active site" description="Proton donor/acceptor" evidence="2">
    <location>
        <position position="199"/>
    </location>
</feature>
<keyword evidence="3" id="KW-0862">Zinc</keyword>
<dbReference type="Pfam" id="PF08450">
    <property type="entry name" value="SGL"/>
    <property type="match status" value="1"/>
</dbReference>
<evidence type="ECO:0000259" key="4">
    <source>
        <dbReference type="Pfam" id="PF08450"/>
    </source>
</evidence>
<dbReference type="PANTHER" id="PTHR10907:SF47">
    <property type="entry name" value="REGUCALCIN"/>
    <property type="match status" value="1"/>
</dbReference>
<evidence type="ECO:0000313" key="5">
    <source>
        <dbReference type="EMBL" id="MYN10324.1"/>
    </source>
</evidence>
<dbReference type="AlphaFoldDB" id="A0A7X4HG45"/>
<dbReference type="GO" id="GO:0019853">
    <property type="term" value="P:L-ascorbic acid biosynthetic process"/>
    <property type="evidence" value="ECO:0007669"/>
    <property type="project" value="TreeGrafter"/>
</dbReference>
<gene>
    <name evidence="5" type="ORF">GTP77_23655</name>
</gene>
<evidence type="ECO:0000256" key="2">
    <source>
        <dbReference type="PIRSR" id="PIRSR605511-1"/>
    </source>
</evidence>
<organism evidence="5 6">
    <name type="scientific">Pseudoduganella aquatica</name>
    <dbReference type="NCBI Taxonomy" id="2660641"/>
    <lineage>
        <taxon>Bacteria</taxon>
        <taxon>Pseudomonadati</taxon>
        <taxon>Pseudomonadota</taxon>
        <taxon>Betaproteobacteria</taxon>
        <taxon>Burkholderiales</taxon>
        <taxon>Oxalobacteraceae</taxon>
        <taxon>Telluria group</taxon>
        <taxon>Pseudoduganella</taxon>
    </lineage>
</organism>
<comment type="caution">
    <text evidence="5">The sequence shown here is derived from an EMBL/GenBank/DDBJ whole genome shotgun (WGS) entry which is preliminary data.</text>
</comment>
<dbReference type="SUPFAM" id="SSF63829">
    <property type="entry name" value="Calcium-dependent phosphotriesterase"/>
    <property type="match status" value="1"/>
</dbReference>
<evidence type="ECO:0000313" key="6">
    <source>
        <dbReference type="Proteomes" id="UP000450676"/>
    </source>
</evidence>
<feature type="binding site" evidence="3">
    <location>
        <position position="105"/>
    </location>
    <ligand>
        <name>substrate</name>
    </ligand>
</feature>
<dbReference type="GO" id="GO:0005509">
    <property type="term" value="F:calcium ion binding"/>
    <property type="evidence" value="ECO:0007669"/>
    <property type="project" value="TreeGrafter"/>
</dbReference>
<dbReference type="Proteomes" id="UP000450676">
    <property type="component" value="Unassembled WGS sequence"/>
</dbReference>
<dbReference type="InterPro" id="IPR005511">
    <property type="entry name" value="SMP-30"/>
</dbReference>
<dbReference type="InterPro" id="IPR011042">
    <property type="entry name" value="6-blade_b-propeller_TolB-like"/>
</dbReference>
<feature type="binding site" evidence="3">
    <location>
        <position position="151"/>
    </location>
    <ligand>
        <name>a divalent metal cation</name>
        <dbReference type="ChEBI" id="CHEBI:60240"/>
    </ligand>
</feature>
<feature type="binding site" evidence="3">
    <location>
        <position position="20"/>
    </location>
    <ligand>
        <name>a divalent metal cation</name>
        <dbReference type="ChEBI" id="CHEBI:60240"/>
    </ligand>
</feature>
<evidence type="ECO:0000256" key="1">
    <source>
        <dbReference type="ARBA" id="ARBA00008853"/>
    </source>
</evidence>
<dbReference type="PRINTS" id="PR01790">
    <property type="entry name" value="SMP30FAMILY"/>
</dbReference>
<keyword evidence="3" id="KW-0479">Metal-binding</keyword>
<name>A0A7X4HG45_9BURK</name>
<accession>A0A7X4HG45</accession>
<keyword evidence="6" id="KW-1185">Reference proteome</keyword>
<proteinExistence type="inferred from homology"/>
<protein>
    <submittedName>
        <fullName evidence="5">SMP-30/gluconolactonase/LRE family protein</fullName>
    </submittedName>
</protein>
<reference evidence="5 6" key="1">
    <citation type="submission" date="2019-12" db="EMBL/GenBank/DDBJ databases">
        <title>Novel species isolated from a subtropical stream in China.</title>
        <authorList>
            <person name="Lu H."/>
        </authorList>
    </citation>
    <scope>NUCLEOTIDE SEQUENCE [LARGE SCALE GENOMIC DNA]</scope>
    <source>
        <strain evidence="5 6">FT127W</strain>
    </source>
</reference>
<dbReference type="Gene3D" id="2.120.10.30">
    <property type="entry name" value="TolB, C-terminal domain"/>
    <property type="match status" value="1"/>
</dbReference>
<dbReference type="PANTHER" id="PTHR10907">
    <property type="entry name" value="REGUCALCIN"/>
    <property type="match status" value="1"/>
</dbReference>